<protein>
    <submittedName>
        <fullName evidence="1">Uncharacterized protein</fullName>
    </submittedName>
</protein>
<proteinExistence type="predicted"/>
<dbReference type="EMBL" id="QGKV02000299">
    <property type="protein sequence ID" value="KAF3597935.1"/>
    <property type="molecule type" value="Genomic_DNA"/>
</dbReference>
<gene>
    <name evidence="1" type="ORF">DY000_02021977</name>
</gene>
<name>A0ABQ7EMF7_BRACR</name>
<keyword evidence="2" id="KW-1185">Reference proteome</keyword>
<dbReference type="Proteomes" id="UP000266723">
    <property type="component" value="Unassembled WGS sequence"/>
</dbReference>
<comment type="caution">
    <text evidence="1">The sequence shown here is derived from an EMBL/GenBank/DDBJ whole genome shotgun (WGS) entry which is preliminary data.</text>
</comment>
<reference evidence="1 2" key="1">
    <citation type="journal article" date="2020" name="BMC Genomics">
        <title>Intraspecific diversification of the crop wild relative Brassica cretica Lam. using demographic model selection.</title>
        <authorList>
            <person name="Kioukis A."/>
            <person name="Michalopoulou V.A."/>
            <person name="Briers L."/>
            <person name="Pirintsos S."/>
            <person name="Studholme D.J."/>
            <person name="Pavlidis P."/>
            <person name="Sarris P.F."/>
        </authorList>
    </citation>
    <scope>NUCLEOTIDE SEQUENCE [LARGE SCALE GENOMIC DNA]</scope>
    <source>
        <strain evidence="2">cv. PFS-1207/04</strain>
    </source>
</reference>
<evidence type="ECO:0000313" key="1">
    <source>
        <dbReference type="EMBL" id="KAF3597935.1"/>
    </source>
</evidence>
<sequence length="66" mass="7719">MQDTELEKDKLIQDVGLHQSLCLDVVADADGVRQCSMKHAEWWGPCGCKKLSWSRLNFRNKFIPWR</sequence>
<evidence type="ECO:0000313" key="2">
    <source>
        <dbReference type="Proteomes" id="UP000266723"/>
    </source>
</evidence>
<accession>A0ABQ7EMF7</accession>
<organism evidence="1 2">
    <name type="scientific">Brassica cretica</name>
    <name type="common">Mustard</name>
    <dbReference type="NCBI Taxonomy" id="69181"/>
    <lineage>
        <taxon>Eukaryota</taxon>
        <taxon>Viridiplantae</taxon>
        <taxon>Streptophyta</taxon>
        <taxon>Embryophyta</taxon>
        <taxon>Tracheophyta</taxon>
        <taxon>Spermatophyta</taxon>
        <taxon>Magnoliopsida</taxon>
        <taxon>eudicotyledons</taxon>
        <taxon>Gunneridae</taxon>
        <taxon>Pentapetalae</taxon>
        <taxon>rosids</taxon>
        <taxon>malvids</taxon>
        <taxon>Brassicales</taxon>
        <taxon>Brassicaceae</taxon>
        <taxon>Brassiceae</taxon>
        <taxon>Brassica</taxon>
    </lineage>
</organism>